<dbReference type="PROSITE" id="PS51257">
    <property type="entry name" value="PROKAR_LIPOPROTEIN"/>
    <property type="match status" value="1"/>
</dbReference>
<proteinExistence type="predicted"/>
<sequence>MSAHRKAIRVVTFPVRAMWFLVLVANLLVVAAACVVIAAFLAYGLALTLSYLLLPTEWTRALWQWAADLYEQSHWFKGATITFFVLLFLPILKFWPGSDPKADAAREREANRLNDDLVAARQQAQSQANLRG</sequence>
<evidence type="ECO:0000313" key="2">
    <source>
        <dbReference type="EMBL" id="SCB47170.1"/>
    </source>
</evidence>
<dbReference type="Proteomes" id="UP000199101">
    <property type="component" value="Unassembled WGS sequence"/>
</dbReference>
<accession>A0A1C3X4I1</accession>
<evidence type="ECO:0000313" key="3">
    <source>
        <dbReference type="Proteomes" id="UP000199101"/>
    </source>
</evidence>
<evidence type="ECO:0000256" key="1">
    <source>
        <dbReference type="SAM" id="Phobius"/>
    </source>
</evidence>
<organism evidence="2 3">
    <name type="scientific">Rhizobium multihospitium</name>
    <dbReference type="NCBI Taxonomy" id="410764"/>
    <lineage>
        <taxon>Bacteria</taxon>
        <taxon>Pseudomonadati</taxon>
        <taxon>Pseudomonadota</taxon>
        <taxon>Alphaproteobacteria</taxon>
        <taxon>Hyphomicrobiales</taxon>
        <taxon>Rhizobiaceae</taxon>
        <taxon>Rhizobium/Agrobacterium group</taxon>
        <taxon>Rhizobium</taxon>
    </lineage>
</organism>
<dbReference type="OrthoDB" id="8397326at2"/>
<dbReference type="EMBL" id="FMAG01000010">
    <property type="protein sequence ID" value="SCB47170.1"/>
    <property type="molecule type" value="Genomic_DNA"/>
</dbReference>
<feature type="transmembrane region" description="Helical" evidence="1">
    <location>
        <begin position="21"/>
        <end position="54"/>
    </location>
</feature>
<dbReference type="AlphaFoldDB" id="A0A1C3X4I1"/>
<reference evidence="3" key="1">
    <citation type="submission" date="2016-08" db="EMBL/GenBank/DDBJ databases">
        <authorList>
            <person name="Varghese N."/>
            <person name="Submissions Spin"/>
        </authorList>
    </citation>
    <scope>NUCLEOTIDE SEQUENCE [LARGE SCALE GENOMIC DNA]</scope>
    <source>
        <strain evidence="3">HAMBI 2975</strain>
    </source>
</reference>
<dbReference type="STRING" id="410764.GA0061103_0100"/>
<dbReference type="RefSeq" id="WP_092718213.1">
    <property type="nucleotide sequence ID" value="NZ_FMAG01000010.1"/>
</dbReference>
<keyword evidence="1" id="KW-0812">Transmembrane</keyword>
<gene>
    <name evidence="2" type="ORF">GA0061103_0100</name>
</gene>
<keyword evidence="3" id="KW-1185">Reference proteome</keyword>
<protein>
    <submittedName>
        <fullName evidence="2">Uncharacterized protein</fullName>
    </submittedName>
</protein>
<feature type="transmembrane region" description="Helical" evidence="1">
    <location>
        <begin position="74"/>
        <end position="92"/>
    </location>
</feature>
<keyword evidence="1" id="KW-0472">Membrane</keyword>
<name>A0A1C3X4I1_9HYPH</name>
<keyword evidence="1" id="KW-1133">Transmembrane helix</keyword>